<evidence type="ECO:0000313" key="2">
    <source>
        <dbReference type="Proteomes" id="UP001438953"/>
    </source>
</evidence>
<protein>
    <submittedName>
        <fullName evidence="1">Esterase</fullName>
    </submittedName>
</protein>
<reference evidence="1 2" key="1">
    <citation type="submission" date="2024-06" db="EMBL/GenBank/DDBJ databases">
        <title>Thioclava kandeliae sp. nov. from a rhizosphere soil sample of Kandelia candel in a mangrove.</title>
        <authorList>
            <person name="Mu T."/>
        </authorList>
    </citation>
    <scope>NUCLEOTIDE SEQUENCE [LARGE SCALE GENOMIC DNA]</scope>
    <source>
        <strain evidence="1 2">CPCC 100088</strain>
    </source>
</reference>
<dbReference type="RefSeq" id="WP_350937350.1">
    <property type="nucleotide sequence ID" value="NZ_JAYWLC010000008.1"/>
</dbReference>
<dbReference type="Gene3D" id="1.20.1290.10">
    <property type="entry name" value="AhpD-like"/>
    <property type="match status" value="1"/>
</dbReference>
<comment type="caution">
    <text evidence="1">The sequence shown here is derived from an EMBL/GenBank/DDBJ whole genome shotgun (WGS) entry which is preliminary data.</text>
</comment>
<dbReference type="SUPFAM" id="SSF69118">
    <property type="entry name" value="AhpD-like"/>
    <property type="match status" value="1"/>
</dbReference>
<name>A0ABV1SIC1_9RHOB</name>
<keyword evidence="2" id="KW-1185">Reference proteome</keyword>
<accession>A0ABV1SIC1</accession>
<evidence type="ECO:0000313" key="1">
    <source>
        <dbReference type="EMBL" id="MER5172490.1"/>
    </source>
</evidence>
<dbReference type="Proteomes" id="UP001438953">
    <property type="component" value="Unassembled WGS sequence"/>
</dbReference>
<sequence length="159" mass="16958">MSDALDLAAGLKPHDPVYRARRARPEFVEGAELCRASVLAPEHGLGLDGDLRHALALRMGRLNEDEALVAQYSEALAHLDPLDPLVALGNGATGLEAPHAAIARHVDMVTLTPWQAGPEHIRALEAAGLSSPQIIALSELIAFVNFQTRVAAGLRLLRS</sequence>
<dbReference type="EMBL" id="JAYWLC010000008">
    <property type="protein sequence ID" value="MER5172490.1"/>
    <property type="molecule type" value="Genomic_DNA"/>
</dbReference>
<dbReference type="InterPro" id="IPR029032">
    <property type="entry name" value="AhpD-like"/>
</dbReference>
<gene>
    <name evidence="1" type="ORF">VSX56_11960</name>
</gene>
<proteinExistence type="predicted"/>
<organism evidence="1 2">
    <name type="scientific">Thioclava kandeliae</name>
    <dbReference type="NCBI Taxonomy" id="3070818"/>
    <lineage>
        <taxon>Bacteria</taxon>
        <taxon>Pseudomonadati</taxon>
        <taxon>Pseudomonadota</taxon>
        <taxon>Alphaproteobacteria</taxon>
        <taxon>Rhodobacterales</taxon>
        <taxon>Paracoccaceae</taxon>
        <taxon>Thioclava</taxon>
    </lineage>
</organism>